<accession>A0A2A2K513</accession>
<proteinExistence type="predicted"/>
<gene>
    <name evidence="1" type="ORF">WR25_04676</name>
</gene>
<protein>
    <submittedName>
        <fullName evidence="1">Uncharacterized protein</fullName>
    </submittedName>
</protein>
<name>A0A2A2K513_9BILA</name>
<sequence length="153" mass="16782">MIGGQLQHIVLAAQLCQPVVQLAGLLAGLHPLALPDGIVRVLHWQGRLFGLPALAQGQVGVDHFIDHDRHRPAIGYDMMQGQHQHVIVLGQAQQAYSQQRPLGQVERALDLPSHALADCLGGGVLQRFHDQGERRGRVDTLLRLATLLIEGMW</sequence>
<evidence type="ECO:0000313" key="1">
    <source>
        <dbReference type="EMBL" id="PAV69044.1"/>
    </source>
</evidence>
<dbReference type="Proteomes" id="UP000218231">
    <property type="component" value="Unassembled WGS sequence"/>
</dbReference>
<dbReference type="AlphaFoldDB" id="A0A2A2K513"/>
<organism evidence="1 2">
    <name type="scientific">Diploscapter pachys</name>
    <dbReference type="NCBI Taxonomy" id="2018661"/>
    <lineage>
        <taxon>Eukaryota</taxon>
        <taxon>Metazoa</taxon>
        <taxon>Ecdysozoa</taxon>
        <taxon>Nematoda</taxon>
        <taxon>Chromadorea</taxon>
        <taxon>Rhabditida</taxon>
        <taxon>Rhabditina</taxon>
        <taxon>Rhabditomorpha</taxon>
        <taxon>Rhabditoidea</taxon>
        <taxon>Rhabditidae</taxon>
        <taxon>Diploscapter</taxon>
    </lineage>
</organism>
<dbReference type="EMBL" id="LIAE01009619">
    <property type="protein sequence ID" value="PAV69044.1"/>
    <property type="molecule type" value="Genomic_DNA"/>
</dbReference>
<keyword evidence="2" id="KW-1185">Reference proteome</keyword>
<evidence type="ECO:0000313" key="2">
    <source>
        <dbReference type="Proteomes" id="UP000218231"/>
    </source>
</evidence>
<comment type="caution">
    <text evidence="1">The sequence shown here is derived from an EMBL/GenBank/DDBJ whole genome shotgun (WGS) entry which is preliminary data.</text>
</comment>
<reference evidence="1 2" key="1">
    <citation type="journal article" date="2017" name="Curr. Biol.">
        <title>Genome architecture and evolution of a unichromosomal asexual nematode.</title>
        <authorList>
            <person name="Fradin H."/>
            <person name="Zegar C."/>
            <person name="Gutwein M."/>
            <person name="Lucas J."/>
            <person name="Kovtun M."/>
            <person name="Corcoran D."/>
            <person name="Baugh L.R."/>
            <person name="Kiontke K."/>
            <person name="Gunsalus K."/>
            <person name="Fitch D.H."/>
            <person name="Piano F."/>
        </authorList>
    </citation>
    <scope>NUCLEOTIDE SEQUENCE [LARGE SCALE GENOMIC DNA]</scope>
    <source>
        <strain evidence="1">PF1309</strain>
    </source>
</reference>